<dbReference type="AlphaFoldDB" id="A0A485M3T5"/>
<dbReference type="Pfam" id="PF01257">
    <property type="entry name" value="2Fe-2S_thioredx"/>
    <property type="match status" value="1"/>
</dbReference>
<dbReference type="PANTHER" id="PTHR43342:SF1">
    <property type="entry name" value="BIFURCATING [FEFE] HYDROGENASE GAMMA SUBUNIT"/>
    <property type="match status" value="1"/>
</dbReference>
<organism evidence="7">
    <name type="scientific">anaerobic digester metagenome</name>
    <dbReference type="NCBI Taxonomy" id="1263854"/>
    <lineage>
        <taxon>unclassified sequences</taxon>
        <taxon>metagenomes</taxon>
        <taxon>ecological metagenomes</taxon>
    </lineage>
</organism>
<keyword evidence="4" id="KW-0408">Iron</keyword>
<dbReference type="InterPro" id="IPR036249">
    <property type="entry name" value="Thioredoxin-like_sf"/>
</dbReference>
<evidence type="ECO:0000256" key="2">
    <source>
        <dbReference type="ARBA" id="ARBA00022714"/>
    </source>
</evidence>
<dbReference type="EC" id="1.6.5.11" evidence="7"/>
<evidence type="ECO:0000256" key="6">
    <source>
        <dbReference type="ARBA" id="ARBA00034078"/>
    </source>
</evidence>
<keyword evidence="7" id="KW-0560">Oxidoreductase</keyword>
<dbReference type="InterPro" id="IPR041921">
    <property type="entry name" value="NuoE_N"/>
</dbReference>
<evidence type="ECO:0000256" key="5">
    <source>
        <dbReference type="ARBA" id="ARBA00023014"/>
    </source>
</evidence>
<accession>A0A485M3T5</accession>
<reference evidence="7" key="1">
    <citation type="submission" date="2019-03" db="EMBL/GenBank/DDBJ databases">
        <authorList>
            <person name="Hao L."/>
        </authorList>
    </citation>
    <scope>NUCLEOTIDE SEQUENCE</scope>
</reference>
<evidence type="ECO:0000256" key="4">
    <source>
        <dbReference type="ARBA" id="ARBA00023004"/>
    </source>
</evidence>
<evidence type="ECO:0000256" key="3">
    <source>
        <dbReference type="ARBA" id="ARBA00022723"/>
    </source>
</evidence>
<keyword evidence="2" id="KW-0001">2Fe-2S</keyword>
<keyword evidence="3" id="KW-0479">Metal-binding</keyword>
<dbReference type="GO" id="GO:0016491">
    <property type="term" value="F:oxidoreductase activity"/>
    <property type="evidence" value="ECO:0007669"/>
    <property type="project" value="UniProtKB-KW"/>
</dbReference>
<dbReference type="Gene3D" id="1.10.10.1590">
    <property type="entry name" value="NADH-quinone oxidoreductase subunit E"/>
    <property type="match status" value="1"/>
</dbReference>
<name>A0A485M3T5_9ZZZZ</name>
<sequence>MGIDIRKIDEIIERYDKSEESLLAILQDFQHTFRYVPEEGMKRVSEVLGVPESKIYGVGTFYKALSLKPVGRHTCKVCTGTACHLKGAHTLTDIIGKELGVEPGGTTKDGRFTLQTVNCVGACALAPVVMVDDEDYYEGSSPQDVLKNLRKYK</sequence>
<dbReference type="CDD" id="cd03064">
    <property type="entry name" value="TRX_Fd_NuoE"/>
    <property type="match status" value="1"/>
</dbReference>
<dbReference type="PANTHER" id="PTHR43342">
    <property type="entry name" value="NADH-QUINONE OXIDOREDUCTASE, E SUBUNIT"/>
    <property type="match status" value="1"/>
</dbReference>
<dbReference type="InterPro" id="IPR002023">
    <property type="entry name" value="NuoE-like"/>
</dbReference>
<dbReference type="NCBIfam" id="NF005722">
    <property type="entry name" value="PRK07539.1-2"/>
    <property type="match status" value="1"/>
</dbReference>
<comment type="similarity">
    <text evidence="1">Belongs to the complex I 24 kDa subunit family.</text>
</comment>
<evidence type="ECO:0000313" key="7">
    <source>
        <dbReference type="EMBL" id="VFU16820.1"/>
    </source>
</evidence>
<dbReference type="GO" id="GO:0051537">
    <property type="term" value="F:2 iron, 2 sulfur cluster binding"/>
    <property type="evidence" value="ECO:0007669"/>
    <property type="project" value="UniProtKB-KW"/>
</dbReference>
<dbReference type="EMBL" id="CAADRM010000121">
    <property type="protein sequence ID" value="VFU16820.1"/>
    <property type="molecule type" value="Genomic_DNA"/>
</dbReference>
<dbReference type="Gene3D" id="3.40.30.10">
    <property type="entry name" value="Glutaredoxin"/>
    <property type="match status" value="1"/>
</dbReference>
<protein>
    <submittedName>
        <fullName evidence="7">Fe-hydrogenase gamma subunit (NADP-reducing hydrogenase subunit HndA)</fullName>
        <ecNumber evidence="7">1.6.5.11</ecNumber>
    </submittedName>
</protein>
<dbReference type="PIRSF" id="PIRSF000216">
    <property type="entry name" value="NADH_DH_24kDa"/>
    <property type="match status" value="1"/>
</dbReference>
<proteinExistence type="inferred from homology"/>
<evidence type="ECO:0000256" key="1">
    <source>
        <dbReference type="ARBA" id="ARBA00010643"/>
    </source>
</evidence>
<dbReference type="InterPro" id="IPR028431">
    <property type="entry name" value="NADP_DH_HndA-like"/>
</dbReference>
<comment type="cofactor">
    <cofactor evidence="6">
        <name>[2Fe-2S] cluster</name>
        <dbReference type="ChEBI" id="CHEBI:190135"/>
    </cofactor>
</comment>
<dbReference type="GO" id="GO:0046872">
    <property type="term" value="F:metal ion binding"/>
    <property type="evidence" value="ECO:0007669"/>
    <property type="project" value="UniProtKB-KW"/>
</dbReference>
<dbReference type="InterPro" id="IPR042128">
    <property type="entry name" value="NuoE_dom"/>
</dbReference>
<keyword evidence="5" id="KW-0411">Iron-sulfur</keyword>
<dbReference type="SUPFAM" id="SSF52833">
    <property type="entry name" value="Thioredoxin-like"/>
    <property type="match status" value="1"/>
</dbReference>
<gene>
    <name evidence="7" type="primary">hydC</name>
    <name evidence="7" type="ORF">SCFA_560028</name>
</gene>